<name>A0A834P8C9_VESPE</name>
<accession>A0A834P8C9</accession>
<reference evidence="1" key="1">
    <citation type="journal article" date="2020" name="G3 (Bethesda)">
        <title>High-Quality Assemblies for Three Invasive Social Wasps from the &lt;i&gt;Vespula&lt;/i&gt; Genus.</title>
        <authorList>
            <person name="Harrop T.W.R."/>
            <person name="Guhlin J."/>
            <person name="McLaughlin G.M."/>
            <person name="Permina E."/>
            <person name="Stockwell P."/>
            <person name="Gilligan J."/>
            <person name="Le Lec M.F."/>
            <person name="Gruber M.A.M."/>
            <person name="Quinn O."/>
            <person name="Lovegrove M."/>
            <person name="Duncan E.J."/>
            <person name="Remnant E.J."/>
            <person name="Van Eeckhoven J."/>
            <person name="Graham B."/>
            <person name="Knapp R.A."/>
            <person name="Langford K.W."/>
            <person name="Kronenberg Z."/>
            <person name="Press M.O."/>
            <person name="Eacker S.M."/>
            <person name="Wilson-Rankin E.E."/>
            <person name="Purcell J."/>
            <person name="Lester P.J."/>
            <person name="Dearden P.K."/>
        </authorList>
    </citation>
    <scope>NUCLEOTIDE SEQUENCE</scope>
    <source>
        <strain evidence="1">Volc-1</strain>
    </source>
</reference>
<gene>
    <name evidence="1" type="ORF">H0235_005007</name>
</gene>
<proteinExistence type="predicted"/>
<keyword evidence="2" id="KW-1185">Reference proteome</keyword>
<organism evidence="1 2">
    <name type="scientific">Vespula pensylvanica</name>
    <name type="common">Western yellow jacket</name>
    <name type="synonym">Wasp</name>
    <dbReference type="NCBI Taxonomy" id="30213"/>
    <lineage>
        <taxon>Eukaryota</taxon>
        <taxon>Metazoa</taxon>
        <taxon>Ecdysozoa</taxon>
        <taxon>Arthropoda</taxon>
        <taxon>Hexapoda</taxon>
        <taxon>Insecta</taxon>
        <taxon>Pterygota</taxon>
        <taxon>Neoptera</taxon>
        <taxon>Endopterygota</taxon>
        <taxon>Hymenoptera</taxon>
        <taxon>Apocrita</taxon>
        <taxon>Aculeata</taxon>
        <taxon>Vespoidea</taxon>
        <taxon>Vespidae</taxon>
        <taxon>Vespinae</taxon>
        <taxon>Vespula</taxon>
    </lineage>
</organism>
<comment type="caution">
    <text evidence="1">The sequence shown here is derived from an EMBL/GenBank/DDBJ whole genome shotgun (WGS) entry which is preliminary data.</text>
</comment>
<protein>
    <submittedName>
        <fullName evidence="1">Uncharacterized protein</fullName>
    </submittedName>
</protein>
<dbReference type="Proteomes" id="UP000600918">
    <property type="component" value="Unassembled WGS sequence"/>
</dbReference>
<evidence type="ECO:0000313" key="1">
    <source>
        <dbReference type="EMBL" id="KAF7432083.1"/>
    </source>
</evidence>
<dbReference type="AlphaFoldDB" id="A0A834P8C9"/>
<evidence type="ECO:0000313" key="2">
    <source>
        <dbReference type="Proteomes" id="UP000600918"/>
    </source>
</evidence>
<sequence>MSTEATATATATATAIVITTATAQQGTAVIATTNVGTCVARCTTLSLAFPLILYPSPSPPLLPPSALSHYWRHNPKGTKYS</sequence>
<dbReference type="EMBL" id="JACSDY010000003">
    <property type="protein sequence ID" value="KAF7432083.1"/>
    <property type="molecule type" value="Genomic_DNA"/>
</dbReference>